<dbReference type="Pfam" id="PF00625">
    <property type="entry name" value="Guanylate_kin"/>
    <property type="match status" value="1"/>
</dbReference>
<dbReference type="AlphaFoldDB" id="A0A420Y6S3"/>
<sequence>MPSVVVDEYQIPAVALVSVLFYELLDRASKVKQTPTIEPPLNQADFEDLPTRLEQALAAAAKSATTPEDGGSTRDKTQVNAVVETVARDIFNRFIASTSIDSPAFVRVWNLFDILAILSDSEKCEPALLFWLVEELLESQTVAGCRKIFDFLESRREKITSRHFEAKKLVILRTCNELLRRLSRAEDTAFCGRVFIFMFQSFPLGDKSSVNLRGEYHVENVTTYDEDPPNQDSSDKMEVDGTPNGAGTTPDTKAGSKTVSFDGKRQAQAVKALTPDELYPVFWALQSSFSQPKKLFDRSHFMGFKAGLEATMATFSTIKPEQAPRVVKQDKHDKQTEEAKRGPKQKSEDEDDDLAGSYNPKYLTSRDLFQLEINDLSFRRHVLVQALIIMDFLLSLSAKAKEKLSTVTTQNKSVMYSDQILNEEDTEWALNMKRAIADYLKLGGEGPFFHRMVETVLSRDKNWVRWKVENCPSIEKPPVAPQEFNESKAVARRMATNRRLNPSVGSLSLDFLAVQNEGDALAKFRSKERCQAPDLVSFKRKIADDEFEIEMPTNNHTKAMAIAGKASKSWRALRIASKYKLASFDKIENPEKIDAIFEEDAPQEAEEIEQKPESVAPPPQDRRSLVLVGPTGIGKSALLKMLLDKCPGAFVRVPSHTTRKPEAGEKNGVDFHFVDKTAFSMIRDGDQFLQFTDTEDVNYGTSRKLVEAVTDSGAVAVMVVNHEGAQQIKDFEFPARFVFLYPSSPDILEARLKEQGTEPDKVLDIVNNQLPDDLSHANTPGFYDATIVADDLEEAYNLLHSFIYGTETNGEVASGGTAAEVKNGDEAVAMDDAPANGAQTSEQEG</sequence>
<dbReference type="SUPFAM" id="SSF52540">
    <property type="entry name" value="P-loop containing nucleoside triphosphate hydrolases"/>
    <property type="match status" value="1"/>
</dbReference>
<feature type="region of interest" description="Disordered" evidence="1">
    <location>
        <begin position="320"/>
        <end position="358"/>
    </location>
</feature>
<dbReference type="Proteomes" id="UP000275385">
    <property type="component" value="Unassembled WGS sequence"/>
</dbReference>
<dbReference type="OrthoDB" id="10257415at2759"/>
<dbReference type="InterPro" id="IPR021861">
    <property type="entry name" value="THO_THOC1"/>
</dbReference>
<dbReference type="PANTHER" id="PTHR13265">
    <property type="entry name" value="THO COMPLEX SUBUNIT 1"/>
    <property type="match status" value="1"/>
</dbReference>
<dbReference type="STRING" id="177199.A0A420Y6S3"/>
<dbReference type="GO" id="GO:0006406">
    <property type="term" value="P:mRNA export from nucleus"/>
    <property type="evidence" value="ECO:0007669"/>
    <property type="project" value="TreeGrafter"/>
</dbReference>
<dbReference type="InterPro" id="IPR008145">
    <property type="entry name" value="GK/Ca_channel_bsu"/>
</dbReference>
<dbReference type="PROSITE" id="PS50052">
    <property type="entry name" value="GUANYLATE_KINASE_2"/>
    <property type="match status" value="1"/>
</dbReference>
<feature type="compositionally biased region" description="Basic and acidic residues" evidence="1">
    <location>
        <begin position="327"/>
        <end position="347"/>
    </location>
</feature>
<dbReference type="Pfam" id="PF11957">
    <property type="entry name" value="efThoc1"/>
    <property type="match status" value="1"/>
</dbReference>
<comment type="caution">
    <text evidence="3">The sequence shown here is derived from an EMBL/GenBank/DDBJ whole genome shotgun (WGS) entry which is preliminary data.</text>
</comment>
<feature type="domain" description="Guanylate kinase-like" evidence="2">
    <location>
        <begin position="622"/>
        <end position="804"/>
    </location>
</feature>
<keyword evidence="4" id="KW-1185">Reference proteome</keyword>
<evidence type="ECO:0000259" key="2">
    <source>
        <dbReference type="PROSITE" id="PS50052"/>
    </source>
</evidence>
<feature type="region of interest" description="Disordered" evidence="1">
    <location>
        <begin position="601"/>
        <end position="623"/>
    </location>
</feature>
<feature type="compositionally biased region" description="Polar residues" evidence="1">
    <location>
        <begin position="245"/>
        <end position="259"/>
    </location>
</feature>
<feature type="region of interest" description="Disordered" evidence="1">
    <location>
        <begin position="222"/>
        <end position="260"/>
    </location>
</feature>
<dbReference type="InterPro" id="IPR027417">
    <property type="entry name" value="P-loop_NTPase"/>
</dbReference>
<reference evidence="3 4" key="1">
    <citation type="submission" date="2018-08" db="EMBL/GenBank/DDBJ databases">
        <title>Draft genome of the lignicolous fungus Coniochaeta pulveracea.</title>
        <authorList>
            <person name="Borstlap C.J."/>
            <person name="De Witt R.N."/>
            <person name="Botha A."/>
            <person name="Volschenk H."/>
        </authorList>
    </citation>
    <scope>NUCLEOTIDE SEQUENCE [LARGE SCALE GENOMIC DNA]</scope>
    <source>
        <strain evidence="3 4">CAB683</strain>
    </source>
</reference>
<dbReference type="EMBL" id="QVQW01000041">
    <property type="protein sequence ID" value="RKU43572.1"/>
    <property type="molecule type" value="Genomic_DNA"/>
</dbReference>
<evidence type="ECO:0000256" key="1">
    <source>
        <dbReference type="SAM" id="MobiDB-lite"/>
    </source>
</evidence>
<dbReference type="PANTHER" id="PTHR13265:SF0">
    <property type="entry name" value="HPR1"/>
    <property type="match status" value="1"/>
</dbReference>
<dbReference type="InterPro" id="IPR008144">
    <property type="entry name" value="Guanylate_kin-like_dom"/>
</dbReference>
<name>A0A420Y6S3_9PEZI</name>
<dbReference type="GO" id="GO:0000445">
    <property type="term" value="C:THO complex part of transcription export complex"/>
    <property type="evidence" value="ECO:0007669"/>
    <property type="project" value="TreeGrafter"/>
</dbReference>
<evidence type="ECO:0000313" key="3">
    <source>
        <dbReference type="EMBL" id="RKU43572.1"/>
    </source>
</evidence>
<gene>
    <name evidence="3" type="ORF">DL546_004361</name>
</gene>
<evidence type="ECO:0000313" key="4">
    <source>
        <dbReference type="Proteomes" id="UP000275385"/>
    </source>
</evidence>
<organism evidence="3 4">
    <name type="scientific">Coniochaeta pulveracea</name>
    <dbReference type="NCBI Taxonomy" id="177199"/>
    <lineage>
        <taxon>Eukaryota</taxon>
        <taxon>Fungi</taxon>
        <taxon>Dikarya</taxon>
        <taxon>Ascomycota</taxon>
        <taxon>Pezizomycotina</taxon>
        <taxon>Sordariomycetes</taxon>
        <taxon>Sordariomycetidae</taxon>
        <taxon>Coniochaetales</taxon>
        <taxon>Coniochaetaceae</taxon>
        <taxon>Coniochaeta</taxon>
    </lineage>
</organism>
<proteinExistence type="predicted"/>
<dbReference type="SMART" id="SM00072">
    <property type="entry name" value="GuKc"/>
    <property type="match status" value="1"/>
</dbReference>
<dbReference type="Gene3D" id="3.40.50.300">
    <property type="entry name" value="P-loop containing nucleotide triphosphate hydrolases"/>
    <property type="match status" value="1"/>
</dbReference>
<accession>A0A420Y6S3</accession>
<dbReference type="CDD" id="cd00071">
    <property type="entry name" value="GMPK"/>
    <property type="match status" value="1"/>
</dbReference>
<protein>
    <recommendedName>
        <fullName evidence="2">Guanylate kinase-like domain-containing protein</fullName>
    </recommendedName>
</protein>